<dbReference type="GO" id="GO:0005524">
    <property type="term" value="F:ATP binding"/>
    <property type="evidence" value="ECO:0007669"/>
    <property type="project" value="InterPro"/>
</dbReference>
<dbReference type="CDD" id="cd19481">
    <property type="entry name" value="RecA-like_protease"/>
    <property type="match status" value="1"/>
</dbReference>
<name>A0A7C8M5Q5_9PLEO</name>
<keyword evidence="2" id="KW-0378">Hydrolase</keyword>
<feature type="domain" description="AAA+ ATPase" evidence="1">
    <location>
        <begin position="107"/>
        <end position="266"/>
    </location>
</feature>
<dbReference type="InterPro" id="IPR003959">
    <property type="entry name" value="ATPase_AAA_core"/>
</dbReference>
<evidence type="ECO:0000313" key="2">
    <source>
        <dbReference type="EMBL" id="KAF2868195.1"/>
    </source>
</evidence>
<evidence type="ECO:0000313" key="3">
    <source>
        <dbReference type="Proteomes" id="UP000481861"/>
    </source>
</evidence>
<reference evidence="2 3" key="1">
    <citation type="submission" date="2020-01" db="EMBL/GenBank/DDBJ databases">
        <authorList>
            <consortium name="DOE Joint Genome Institute"/>
            <person name="Haridas S."/>
            <person name="Albert R."/>
            <person name="Binder M."/>
            <person name="Bloem J."/>
            <person name="Labutti K."/>
            <person name="Salamov A."/>
            <person name="Andreopoulos B."/>
            <person name="Baker S.E."/>
            <person name="Barry K."/>
            <person name="Bills G."/>
            <person name="Bluhm B.H."/>
            <person name="Cannon C."/>
            <person name="Castanera R."/>
            <person name="Culley D.E."/>
            <person name="Daum C."/>
            <person name="Ezra D."/>
            <person name="Gonzalez J.B."/>
            <person name="Henrissat B."/>
            <person name="Kuo A."/>
            <person name="Liang C."/>
            <person name="Lipzen A."/>
            <person name="Lutzoni F."/>
            <person name="Magnuson J."/>
            <person name="Mondo S."/>
            <person name="Nolan M."/>
            <person name="Ohm R."/>
            <person name="Pangilinan J."/>
            <person name="Park H.-J.H."/>
            <person name="Ramirez L."/>
            <person name="Alfaro M."/>
            <person name="Sun H."/>
            <person name="Tritt A."/>
            <person name="Yoshinaga Y."/>
            <person name="Zwiers L.-H.L."/>
            <person name="Turgeon B.G."/>
            <person name="Goodwin S.B."/>
            <person name="Spatafora J.W."/>
            <person name="Crous P.W."/>
            <person name="Grigoriev I.V."/>
        </authorList>
    </citation>
    <scope>NUCLEOTIDE SEQUENCE [LARGE SCALE GENOMIC DNA]</scope>
    <source>
        <strain evidence="2 3">CBS 611.86</strain>
    </source>
</reference>
<dbReference type="PANTHER" id="PTHR46411">
    <property type="entry name" value="FAMILY ATPASE, PUTATIVE-RELATED"/>
    <property type="match status" value="1"/>
</dbReference>
<dbReference type="PANTHER" id="PTHR46411:SF3">
    <property type="entry name" value="AAA+ ATPASE DOMAIN-CONTAINING PROTEIN"/>
    <property type="match status" value="1"/>
</dbReference>
<dbReference type="AlphaFoldDB" id="A0A7C8M5Q5"/>
<dbReference type="OrthoDB" id="10042665at2759"/>
<organism evidence="2 3">
    <name type="scientific">Massariosphaeria phaeospora</name>
    <dbReference type="NCBI Taxonomy" id="100035"/>
    <lineage>
        <taxon>Eukaryota</taxon>
        <taxon>Fungi</taxon>
        <taxon>Dikarya</taxon>
        <taxon>Ascomycota</taxon>
        <taxon>Pezizomycotina</taxon>
        <taxon>Dothideomycetes</taxon>
        <taxon>Pleosporomycetidae</taxon>
        <taxon>Pleosporales</taxon>
        <taxon>Pleosporales incertae sedis</taxon>
        <taxon>Massariosphaeria</taxon>
    </lineage>
</organism>
<dbReference type="EMBL" id="JAADJZ010000020">
    <property type="protein sequence ID" value="KAF2868195.1"/>
    <property type="molecule type" value="Genomic_DNA"/>
</dbReference>
<dbReference type="InterPro" id="IPR003593">
    <property type="entry name" value="AAA+_ATPase"/>
</dbReference>
<dbReference type="SUPFAM" id="SSF52540">
    <property type="entry name" value="P-loop containing nucleoside triphosphate hydrolases"/>
    <property type="match status" value="1"/>
</dbReference>
<sequence length="291" mass="32681">MGEVVFSRSEDECHCSSCLNNQLLIDDQRKKYDNWDSKEPFSDEQYIICPPRVLGYHLESRTWLELDVKKLKIITQLVSDGAFKKLQLQKGLKDIIQRLVQSHTSGRGLVILLHGPPGVGKTLTAESVASMAGKPLFALSTSDIGLDPADVEHNLESLFELAARWRAVLLFDEADSRVNLGIKYTNLSMTQKKEIFTQFINEAPKDQIDDKEEIYEWFKEDVDATEWLEPLNGRQVRNVLFSAASLALEDGGVLKLEHVKIMAKHTAKFQGDLKAVVQLARSKAEAGQPGD</sequence>
<protein>
    <submittedName>
        <fullName evidence="2">P-loop containing nucleoside triphosphate hydrolase protein</fullName>
    </submittedName>
</protein>
<gene>
    <name evidence="2" type="ORF">BDV95DRAFT_645647</name>
</gene>
<dbReference type="Proteomes" id="UP000481861">
    <property type="component" value="Unassembled WGS sequence"/>
</dbReference>
<dbReference type="Gene3D" id="3.40.50.300">
    <property type="entry name" value="P-loop containing nucleotide triphosphate hydrolases"/>
    <property type="match status" value="1"/>
</dbReference>
<proteinExistence type="predicted"/>
<dbReference type="Pfam" id="PF00004">
    <property type="entry name" value="AAA"/>
    <property type="match status" value="1"/>
</dbReference>
<keyword evidence="3" id="KW-1185">Reference proteome</keyword>
<comment type="caution">
    <text evidence="2">The sequence shown here is derived from an EMBL/GenBank/DDBJ whole genome shotgun (WGS) entry which is preliminary data.</text>
</comment>
<dbReference type="InterPro" id="IPR027417">
    <property type="entry name" value="P-loop_NTPase"/>
</dbReference>
<evidence type="ECO:0000259" key="1">
    <source>
        <dbReference type="SMART" id="SM00382"/>
    </source>
</evidence>
<dbReference type="GO" id="GO:0016887">
    <property type="term" value="F:ATP hydrolysis activity"/>
    <property type="evidence" value="ECO:0007669"/>
    <property type="project" value="InterPro"/>
</dbReference>
<dbReference type="SMART" id="SM00382">
    <property type="entry name" value="AAA"/>
    <property type="match status" value="1"/>
</dbReference>
<accession>A0A7C8M5Q5</accession>